<dbReference type="GO" id="GO:0022857">
    <property type="term" value="F:transmembrane transporter activity"/>
    <property type="evidence" value="ECO:0007669"/>
    <property type="project" value="InterPro"/>
</dbReference>
<feature type="transmembrane region" description="Helical" evidence="7">
    <location>
        <begin position="268"/>
        <end position="288"/>
    </location>
</feature>
<accession>A0A1M4WHV8</accession>
<feature type="transmembrane region" description="Helical" evidence="7">
    <location>
        <begin position="36"/>
        <end position="60"/>
    </location>
</feature>
<comment type="subcellular location">
    <subcellularLocation>
        <location evidence="1">Cell membrane</location>
        <topology evidence="1">Multi-pass membrane protein</topology>
    </subcellularLocation>
</comment>
<dbReference type="GO" id="GO:0005886">
    <property type="term" value="C:plasma membrane"/>
    <property type="evidence" value="ECO:0007669"/>
    <property type="project" value="UniProtKB-SubCell"/>
</dbReference>
<evidence type="ECO:0000313" key="9">
    <source>
        <dbReference type="EMBL" id="SHE80816.1"/>
    </source>
</evidence>
<keyword evidence="3" id="KW-1003">Cell membrane</keyword>
<name>A0A1M4WHV8_9BACL</name>
<feature type="transmembrane region" description="Helical" evidence="7">
    <location>
        <begin position="129"/>
        <end position="151"/>
    </location>
</feature>
<dbReference type="InterPro" id="IPR011701">
    <property type="entry name" value="MFS"/>
</dbReference>
<feature type="transmembrane region" description="Helical" evidence="7">
    <location>
        <begin position="96"/>
        <end position="117"/>
    </location>
</feature>
<reference evidence="9 10" key="1">
    <citation type="submission" date="2016-11" db="EMBL/GenBank/DDBJ databases">
        <authorList>
            <person name="Jaros S."/>
            <person name="Januszkiewicz K."/>
            <person name="Wedrychowicz H."/>
        </authorList>
    </citation>
    <scope>NUCLEOTIDE SEQUENCE [LARGE SCALE GENOMIC DNA]</scope>
    <source>
        <strain evidence="9 10">DSM 44666</strain>
    </source>
</reference>
<keyword evidence="2" id="KW-0813">Transport</keyword>
<evidence type="ECO:0000313" key="10">
    <source>
        <dbReference type="Proteomes" id="UP000184476"/>
    </source>
</evidence>
<dbReference type="CDD" id="cd17324">
    <property type="entry name" value="MFS_NepI_like"/>
    <property type="match status" value="1"/>
</dbReference>
<feature type="transmembrane region" description="Helical" evidence="7">
    <location>
        <begin position="157"/>
        <end position="176"/>
    </location>
</feature>
<dbReference type="Pfam" id="PF07690">
    <property type="entry name" value="MFS_1"/>
    <property type="match status" value="1"/>
</dbReference>
<keyword evidence="5 7" id="KW-1133">Transmembrane helix</keyword>
<dbReference type="PROSITE" id="PS50850">
    <property type="entry name" value="MFS"/>
    <property type="match status" value="1"/>
</dbReference>
<feature type="transmembrane region" description="Helical" evidence="7">
    <location>
        <begin position="336"/>
        <end position="354"/>
    </location>
</feature>
<dbReference type="RefSeq" id="WP_073154314.1">
    <property type="nucleotide sequence ID" value="NZ_FQVL01000003.1"/>
</dbReference>
<dbReference type="PANTHER" id="PTHR43124">
    <property type="entry name" value="PURINE EFFLUX PUMP PBUE"/>
    <property type="match status" value="1"/>
</dbReference>
<feature type="domain" description="Major facilitator superfamily (MFS) profile" evidence="8">
    <location>
        <begin position="5"/>
        <end position="384"/>
    </location>
</feature>
<dbReference type="SUPFAM" id="SSF103473">
    <property type="entry name" value="MFS general substrate transporter"/>
    <property type="match status" value="1"/>
</dbReference>
<dbReference type="InterPro" id="IPR036259">
    <property type="entry name" value="MFS_trans_sf"/>
</dbReference>
<feature type="transmembrane region" description="Helical" evidence="7">
    <location>
        <begin position="7"/>
        <end position="30"/>
    </location>
</feature>
<feature type="transmembrane region" description="Helical" evidence="7">
    <location>
        <begin position="72"/>
        <end position="90"/>
    </location>
</feature>
<dbReference type="STRING" id="112248.SAMN05444392_103229"/>
<organism evidence="9 10">
    <name type="scientific">Seinonella peptonophila</name>
    <dbReference type="NCBI Taxonomy" id="112248"/>
    <lineage>
        <taxon>Bacteria</taxon>
        <taxon>Bacillati</taxon>
        <taxon>Bacillota</taxon>
        <taxon>Bacilli</taxon>
        <taxon>Bacillales</taxon>
        <taxon>Thermoactinomycetaceae</taxon>
        <taxon>Seinonella</taxon>
    </lineage>
</organism>
<gene>
    <name evidence="9" type="ORF">SAMN05444392_103229</name>
</gene>
<feature type="transmembrane region" description="Helical" evidence="7">
    <location>
        <begin position="294"/>
        <end position="315"/>
    </location>
</feature>
<feature type="transmembrane region" description="Helical" evidence="7">
    <location>
        <begin position="202"/>
        <end position="223"/>
    </location>
</feature>
<dbReference type="OrthoDB" id="2727100at2"/>
<evidence type="ECO:0000256" key="6">
    <source>
        <dbReference type="ARBA" id="ARBA00023136"/>
    </source>
</evidence>
<dbReference type="Proteomes" id="UP000184476">
    <property type="component" value="Unassembled WGS sequence"/>
</dbReference>
<dbReference type="EMBL" id="FQVL01000003">
    <property type="protein sequence ID" value="SHE80816.1"/>
    <property type="molecule type" value="Genomic_DNA"/>
</dbReference>
<dbReference type="InterPro" id="IPR020846">
    <property type="entry name" value="MFS_dom"/>
</dbReference>
<dbReference type="AlphaFoldDB" id="A0A1M4WHV8"/>
<dbReference type="Gene3D" id="1.20.1250.20">
    <property type="entry name" value="MFS general substrate transporter like domains"/>
    <property type="match status" value="2"/>
</dbReference>
<evidence type="ECO:0000256" key="5">
    <source>
        <dbReference type="ARBA" id="ARBA00022989"/>
    </source>
</evidence>
<feature type="transmembrane region" description="Helical" evidence="7">
    <location>
        <begin position="360"/>
        <end position="379"/>
    </location>
</feature>
<evidence type="ECO:0000259" key="8">
    <source>
        <dbReference type="PROSITE" id="PS50850"/>
    </source>
</evidence>
<keyword evidence="10" id="KW-1185">Reference proteome</keyword>
<evidence type="ECO:0000256" key="3">
    <source>
        <dbReference type="ARBA" id="ARBA00022475"/>
    </source>
</evidence>
<evidence type="ECO:0000256" key="7">
    <source>
        <dbReference type="SAM" id="Phobius"/>
    </source>
</evidence>
<keyword evidence="6 7" id="KW-0472">Membrane</keyword>
<protein>
    <submittedName>
        <fullName evidence="9">MFS transporter, DHA1 family, putative efflux transporter</fullName>
    </submittedName>
</protein>
<sequence length="387" mass="41592">MNRFTIYLLAIGTFLTGTVALVIGGIVNIIAKDLHISLALTGQLVTAYSLACAIGAPLAVSYTSKYDRKKTLIIALSFFILANLITIWSPNFYILLLGRLLFGISGGLYTIVALSVAAKLTPPEKMGQAIGTVIMGSSTSLVFGVPAGVLITQFFHWKAIFLILAILSSFVMYGIVRKLPSIEGEASVPFKQQFKLLKETKIITGLLISLFWIASYALIYTYLTPFLQTTIHLSVSEISWTMMLLGVFAVLGSKLGGFGTDRFGTSQMIVSSLIINMLALFSLEFITATLVKTLAIAIFWMCFAWMTAPAIQSYLIKQSGQNSSLILSLNNSVMQLGTASGAALGGLILGASHTVTFNPLFAGILLIVSLLASWISISLQPKTVSSV</sequence>
<feature type="transmembrane region" description="Helical" evidence="7">
    <location>
        <begin position="238"/>
        <end position="256"/>
    </location>
</feature>
<proteinExistence type="predicted"/>
<evidence type="ECO:0000256" key="1">
    <source>
        <dbReference type="ARBA" id="ARBA00004651"/>
    </source>
</evidence>
<evidence type="ECO:0000256" key="4">
    <source>
        <dbReference type="ARBA" id="ARBA00022692"/>
    </source>
</evidence>
<evidence type="ECO:0000256" key="2">
    <source>
        <dbReference type="ARBA" id="ARBA00022448"/>
    </source>
</evidence>
<dbReference type="InterPro" id="IPR050189">
    <property type="entry name" value="MFS_Efflux_Transporters"/>
</dbReference>
<dbReference type="PANTHER" id="PTHR43124:SF10">
    <property type="entry name" value="PURINE EFFLUX PUMP PBUE"/>
    <property type="match status" value="1"/>
</dbReference>
<keyword evidence="4 7" id="KW-0812">Transmembrane</keyword>